<keyword evidence="2" id="KW-1185">Reference proteome</keyword>
<name>A0A2P6N3H5_9EUKA</name>
<accession>A0A2P6N3H5</accession>
<evidence type="ECO:0000313" key="2">
    <source>
        <dbReference type="Proteomes" id="UP000241769"/>
    </source>
</evidence>
<dbReference type="PANTHER" id="PTHR34204">
    <property type="entry name" value="RNA-BINDING ASCH DOMAIN PROTEIN"/>
    <property type="match status" value="1"/>
</dbReference>
<dbReference type="PANTHER" id="PTHR34204:SF2">
    <property type="entry name" value="RNA-BINDING ASCH DOMAIN PROTEIN"/>
    <property type="match status" value="1"/>
</dbReference>
<evidence type="ECO:0000313" key="1">
    <source>
        <dbReference type="EMBL" id="PRP78510.1"/>
    </source>
</evidence>
<dbReference type="OrthoDB" id="112749at2759"/>
<protein>
    <submittedName>
        <fullName evidence="1">Uncharacterized protein</fullName>
    </submittedName>
</protein>
<dbReference type="EMBL" id="MDYQ01000219">
    <property type="protein sequence ID" value="PRP78510.1"/>
    <property type="molecule type" value="Genomic_DNA"/>
</dbReference>
<gene>
    <name evidence="1" type="ORF">PROFUN_13528</name>
</gene>
<dbReference type="AlphaFoldDB" id="A0A2P6N3H5"/>
<sequence>MVDQQKMKREDLERILYAGVKRLGEDDSSPDGPFWRQLIESNSPVAYFPMIKPFDMERYWKKRSLYYHVIHDIDVLSEIERLKGAEEDVFHQKEAAHVASLKERVSSNSLFPMRPFLQRVSQVLLDLISGRPFQLPTYTYITSSDITDSNRCPSGLNRVDASPFIERLTNNLHLLSSLPLPLDGDIIPPEHLQRMVQFLCILKPRGILYLLGVSHTTGSIDQLPPPIEQLISSFRRQHTLQSDNPLTVGARALSKHADRSKTDQFWGQHKGSAEEHNKRAEDILVRLFDRSLWFNLHKLPHDVTIFEMRSLDGYGARWSCDGKIFRGPQMEDGHALGWVH</sequence>
<proteinExistence type="predicted"/>
<organism evidence="1 2">
    <name type="scientific">Planoprotostelium fungivorum</name>
    <dbReference type="NCBI Taxonomy" id="1890364"/>
    <lineage>
        <taxon>Eukaryota</taxon>
        <taxon>Amoebozoa</taxon>
        <taxon>Evosea</taxon>
        <taxon>Variosea</taxon>
        <taxon>Cavosteliida</taxon>
        <taxon>Cavosteliaceae</taxon>
        <taxon>Planoprotostelium</taxon>
    </lineage>
</organism>
<dbReference type="Proteomes" id="UP000241769">
    <property type="component" value="Unassembled WGS sequence"/>
</dbReference>
<reference evidence="1 2" key="1">
    <citation type="journal article" date="2018" name="Genome Biol. Evol.">
        <title>Multiple Roots of Fruiting Body Formation in Amoebozoa.</title>
        <authorList>
            <person name="Hillmann F."/>
            <person name="Forbes G."/>
            <person name="Novohradska S."/>
            <person name="Ferling I."/>
            <person name="Riege K."/>
            <person name="Groth M."/>
            <person name="Westermann M."/>
            <person name="Marz M."/>
            <person name="Spaller T."/>
            <person name="Winckler T."/>
            <person name="Schaap P."/>
            <person name="Glockner G."/>
        </authorList>
    </citation>
    <scope>NUCLEOTIDE SEQUENCE [LARGE SCALE GENOMIC DNA]</scope>
    <source>
        <strain evidence="1 2">Jena</strain>
    </source>
</reference>
<dbReference type="InParanoid" id="A0A2P6N3H5"/>
<comment type="caution">
    <text evidence="1">The sequence shown here is derived from an EMBL/GenBank/DDBJ whole genome shotgun (WGS) entry which is preliminary data.</text>
</comment>